<keyword evidence="3" id="KW-1185">Reference proteome</keyword>
<organism evidence="2 3">
    <name type="scientific">Methylocystis hirsuta</name>
    <dbReference type="NCBI Taxonomy" id="369798"/>
    <lineage>
        <taxon>Bacteria</taxon>
        <taxon>Pseudomonadati</taxon>
        <taxon>Pseudomonadota</taxon>
        <taxon>Alphaproteobacteria</taxon>
        <taxon>Hyphomicrobiales</taxon>
        <taxon>Methylocystaceae</taxon>
        <taxon>Methylocystis</taxon>
    </lineage>
</organism>
<feature type="region of interest" description="Disordered" evidence="1">
    <location>
        <begin position="142"/>
        <end position="171"/>
    </location>
</feature>
<feature type="compositionally biased region" description="Polar residues" evidence="1">
    <location>
        <begin position="159"/>
        <end position="171"/>
    </location>
</feature>
<dbReference type="Proteomes" id="UP000268623">
    <property type="component" value="Unassembled WGS sequence"/>
</dbReference>
<protein>
    <submittedName>
        <fullName evidence="2">Uncharacterized protein</fullName>
    </submittedName>
</protein>
<evidence type="ECO:0000313" key="2">
    <source>
        <dbReference type="EMBL" id="RNJ48107.1"/>
    </source>
</evidence>
<evidence type="ECO:0000256" key="1">
    <source>
        <dbReference type="SAM" id="MobiDB-lite"/>
    </source>
</evidence>
<dbReference type="EMBL" id="QWDD01000003">
    <property type="protein sequence ID" value="RNJ48107.1"/>
    <property type="molecule type" value="Genomic_DNA"/>
</dbReference>
<feature type="compositionally biased region" description="Basic and acidic residues" evidence="1">
    <location>
        <begin position="143"/>
        <end position="154"/>
    </location>
</feature>
<evidence type="ECO:0000313" key="3">
    <source>
        <dbReference type="Proteomes" id="UP000268623"/>
    </source>
</evidence>
<proteinExistence type="predicted"/>
<dbReference type="RefSeq" id="WP_123177853.1">
    <property type="nucleotide sequence ID" value="NZ_QWDD01000003.1"/>
</dbReference>
<reference evidence="2 3" key="1">
    <citation type="submission" date="2018-08" db="EMBL/GenBank/DDBJ databases">
        <title>Genome sequence of Methylocystis hirsuta CSC1, a methanotroph able to accumulate PHAs.</title>
        <authorList>
            <person name="Bordel S."/>
            <person name="Rodriguez E."/>
            <person name="Gancedo J."/>
            <person name="Munoz R."/>
        </authorList>
    </citation>
    <scope>NUCLEOTIDE SEQUENCE [LARGE SCALE GENOMIC DNA]</scope>
    <source>
        <strain evidence="2 3">CSC1</strain>
    </source>
</reference>
<comment type="caution">
    <text evidence="2">The sequence shown here is derived from an EMBL/GenBank/DDBJ whole genome shotgun (WGS) entry which is preliminary data.</text>
</comment>
<dbReference type="OrthoDB" id="8460605at2"/>
<dbReference type="AlphaFoldDB" id="A0A3M9XIX9"/>
<sequence>MQSYPINIEPQQIVQWIMAERRAAPSKFRIIVRRALETRELPERKEVRLGDDERENLSETVTVATRQIAPAHPSDGWLLTVVVEDEIGPSASEEAEMTEEEQEIDVDVFYNEFIHPGRGNASVFAEVAKPAGKARLARLINSIEKDRHASDRRGAPRSMSASETTSDGCPR</sequence>
<gene>
    <name evidence="2" type="ORF">D1O30_19970</name>
</gene>
<accession>A0A3M9XIX9</accession>
<name>A0A3M9XIX9_9HYPH</name>